<dbReference type="EMBL" id="BAAAYL010000001">
    <property type="protein sequence ID" value="GAA3378873.1"/>
    <property type="molecule type" value="Genomic_DNA"/>
</dbReference>
<dbReference type="NCBIfam" id="TIGR00778">
    <property type="entry name" value="ahpD_dom"/>
    <property type="match status" value="1"/>
</dbReference>
<evidence type="ECO:0000313" key="3">
    <source>
        <dbReference type="Proteomes" id="UP001499990"/>
    </source>
</evidence>
<proteinExistence type="predicted"/>
<gene>
    <name evidence="2" type="ORF">GCM10020367_60150</name>
</gene>
<name>A0ABP6SKS4_9ACTN</name>
<sequence length="88" mass="9581">MRSARHGPRQSRCRERGFGDPLLIPWLSIDGTTVPKATQDLVIRASRTNGCGFCTDMDSKDAAHAGETSVRVNTGGRRSVALPGERRD</sequence>
<evidence type="ECO:0000256" key="1">
    <source>
        <dbReference type="SAM" id="MobiDB-lite"/>
    </source>
</evidence>
<dbReference type="InterPro" id="IPR029032">
    <property type="entry name" value="AhpD-like"/>
</dbReference>
<organism evidence="2 3">
    <name type="scientific">Streptomyces sannanensis</name>
    <dbReference type="NCBI Taxonomy" id="285536"/>
    <lineage>
        <taxon>Bacteria</taxon>
        <taxon>Bacillati</taxon>
        <taxon>Actinomycetota</taxon>
        <taxon>Actinomycetes</taxon>
        <taxon>Kitasatosporales</taxon>
        <taxon>Streptomycetaceae</taxon>
        <taxon>Streptomyces</taxon>
    </lineage>
</organism>
<reference evidence="3" key="1">
    <citation type="journal article" date="2019" name="Int. J. Syst. Evol. Microbiol.">
        <title>The Global Catalogue of Microorganisms (GCM) 10K type strain sequencing project: providing services to taxonomists for standard genome sequencing and annotation.</title>
        <authorList>
            <consortium name="The Broad Institute Genomics Platform"/>
            <consortium name="The Broad Institute Genome Sequencing Center for Infectious Disease"/>
            <person name="Wu L."/>
            <person name="Ma J."/>
        </authorList>
    </citation>
    <scope>NUCLEOTIDE SEQUENCE [LARGE SCALE GENOMIC DNA]</scope>
    <source>
        <strain evidence="3">JCM 9651</strain>
    </source>
</reference>
<evidence type="ECO:0008006" key="4">
    <source>
        <dbReference type="Google" id="ProtNLM"/>
    </source>
</evidence>
<keyword evidence="3" id="KW-1185">Reference proteome</keyword>
<dbReference type="Proteomes" id="UP001499990">
    <property type="component" value="Unassembled WGS sequence"/>
</dbReference>
<dbReference type="Gene3D" id="1.20.1290.10">
    <property type="entry name" value="AhpD-like"/>
    <property type="match status" value="1"/>
</dbReference>
<comment type="caution">
    <text evidence="2">The sequence shown here is derived from an EMBL/GenBank/DDBJ whole genome shotgun (WGS) entry which is preliminary data.</text>
</comment>
<protein>
    <recommendedName>
        <fullName evidence="4">Carboxymuconolactone decarboxylase-like domain-containing protein</fullName>
    </recommendedName>
</protein>
<dbReference type="SUPFAM" id="SSF69118">
    <property type="entry name" value="AhpD-like"/>
    <property type="match status" value="1"/>
</dbReference>
<feature type="region of interest" description="Disordered" evidence="1">
    <location>
        <begin position="62"/>
        <end position="88"/>
    </location>
</feature>
<evidence type="ECO:0000313" key="2">
    <source>
        <dbReference type="EMBL" id="GAA3378873.1"/>
    </source>
</evidence>
<dbReference type="InterPro" id="IPR004675">
    <property type="entry name" value="AhpD_core"/>
</dbReference>
<accession>A0ABP6SKS4</accession>